<gene>
    <name evidence="1" type="ORF">Golob_027474</name>
</gene>
<proteinExistence type="predicted"/>
<evidence type="ECO:0000313" key="2">
    <source>
        <dbReference type="Proteomes" id="UP000593572"/>
    </source>
</evidence>
<keyword evidence="2" id="KW-1185">Reference proteome</keyword>
<sequence>MRAQTQSPDPEVQPTIPTVQPFQMMPGVFSSPFMYLNPYMFPFLSPMAGWSQWPGSAPFPVTPSGPLMYRPAGHEGSQEGLSGSLSFYQSPPPYGFQTPSPLV</sequence>
<comment type="caution">
    <text evidence="1">The sequence shown here is derived from an EMBL/GenBank/DDBJ whole genome shotgun (WGS) entry which is preliminary data.</text>
</comment>
<dbReference type="Proteomes" id="UP000593572">
    <property type="component" value="Unassembled WGS sequence"/>
</dbReference>
<dbReference type="EMBL" id="JABEZX010308965">
    <property type="protein sequence ID" value="MBA0575899.1"/>
    <property type="molecule type" value="Genomic_DNA"/>
</dbReference>
<evidence type="ECO:0000313" key="1">
    <source>
        <dbReference type="EMBL" id="MBA0575899.1"/>
    </source>
</evidence>
<reference evidence="1 2" key="1">
    <citation type="journal article" date="2019" name="Genome Biol. Evol.">
        <title>Insights into the evolution of the New World diploid cottons (Gossypium, subgenus Houzingenia) based on genome sequencing.</title>
        <authorList>
            <person name="Grover C.E."/>
            <person name="Arick M.A. 2nd"/>
            <person name="Thrash A."/>
            <person name="Conover J.L."/>
            <person name="Sanders W.S."/>
            <person name="Peterson D.G."/>
            <person name="Frelichowski J.E."/>
            <person name="Scheffler J.A."/>
            <person name="Scheffler B.E."/>
            <person name="Wendel J.F."/>
        </authorList>
    </citation>
    <scope>NUCLEOTIDE SEQUENCE [LARGE SCALE GENOMIC DNA]</scope>
    <source>
        <strain evidence="1">157</strain>
        <tissue evidence="1">Leaf</tissue>
    </source>
</reference>
<protein>
    <submittedName>
        <fullName evidence="1">Uncharacterized protein</fullName>
    </submittedName>
</protein>
<accession>A0A7J8NG38</accession>
<dbReference type="AlphaFoldDB" id="A0A7J8NG38"/>
<feature type="non-terminal residue" evidence="1">
    <location>
        <position position="103"/>
    </location>
</feature>
<organism evidence="1 2">
    <name type="scientific">Gossypium lobatum</name>
    <dbReference type="NCBI Taxonomy" id="34289"/>
    <lineage>
        <taxon>Eukaryota</taxon>
        <taxon>Viridiplantae</taxon>
        <taxon>Streptophyta</taxon>
        <taxon>Embryophyta</taxon>
        <taxon>Tracheophyta</taxon>
        <taxon>Spermatophyta</taxon>
        <taxon>Magnoliopsida</taxon>
        <taxon>eudicotyledons</taxon>
        <taxon>Gunneridae</taxon>
        <taxon>Pentapetalae</taxon>
        <taxon>rosids</taxon>
        <taxon>malvids</taxon>
        <taxon>Malvales</taxon>
        <taxon>Malvaceae</taxon>
        <taxon>Malvoideae</taxon>
        <taxon>Gossypium</taxon>
    </lineage>
</organism>
<name>A0A7J8NG38_9ROSI</name>